<evidence type="ECO:0000313" key="18">
    <source>
        <dbReference type="Proteomes" id="UP001274830"/>
    </source>
</evidence>
<accession>A0AAE0TR30</accession>
<feature type="region of interest" description="Disordered" evidence="15">
    <location>
        <begin position="392"/>
        <end position="650"/>
    </location>
</feature>
<gene>
    <name evidence="17" type="primary">set9</name>
    <name evidence="17" type="ORF">LTR78_008121</name>
</gene>
<dbReference type="EMBL" id="JAUTXT010000037">
    <property type="protein sequence ID" value="KAK3671946.1"/>
    <property type="molecule type" value="Genomic_DNA"/>
</dbReference>
<feature type="compositionally biased region" description="Basic and acidic residues" evidence="15">
    <location>
        <begin position="340"/>
        <end position="349"/>
    </location>
</feature>
<feature type="compositionally biased region" description="Basic and acidic residues" evidence="15">
    <location>
        <begin position="542"/>
        <end position="552"/>
    </location>
</feature>
<evidence type="ECO:0000256" key="7">
    <source>
        <dbReference type="ARBA" id="ARBA00022603"/>
    </source>
</evidence>
<evidence type="ECO:0000256" key="4">
    <source>
        <dbReference type="ARBA" id="ARBA00014232"/>
    </source>
</evidence>
<evidence type="ECO:0000256" key="1">
    <source>
        <dbReference type="ARBA" id="ARBA00001984"/>
    </source>
</evidence>
<feature type="compositionally biased region" description="Low complexity" evidence="15">
    <location>
        <begin position="633"/>
        <end position="647"/>
    </location>
</feature>
<evidence type="ECO:0000256" key="5">
    <source>
        <dbReference type="ARBA" id="ARBA00015413"/>
    </source>
</evidence>
<feature type="compositionally biased region" description="Basic and acidic residues" evidence="15">
    <location>
        <begin position="360"/>
        <end position="371"/>
    </location>
</feature>
<evidence type="ECO:0000259" key="16">
    <source>
        <dbReference type="PROSITE" id="PS50280"/>
    </source>
</evidence>
<keyword evidence="18" id="KW-1185">Reference proteome</keyword>
<dbReference type="InterPro" id="IPR046341">
    <property type="entry name" value="SET_dom_sf"/>
</dbReference>
<comment type="catalytic activity">
    <reaction evidence="14">
        <text>L-lysyl(20)-[histone H4] + 3 S-adenosyl-L-methionine = N(6),N(6),N(6)-trimethyl-L-lysyl(20)-[histone H4] + 3 S-adenosyl-L-homocysteine + 3 H(+)</text>
        <dbReference type="Rhea" id="RHEA:64456"/>
        <dbReference type="Rhea" id="RHEA-COMP:15554"/>
        <dbReference type="Rhea" id="RHEA-COMP:15998"/>
        <dbReference type="ChEBI" id="CHEBI:15378"/>
        <dbReference type="ChEBI" id="CHEBI:29969"/>
        <dbReference type="ChEBI" id="CHEBI:57856"/>
        <dbReference type="ChEBI" id="CHEBI:59789"/>
        <dbReference type="ChEBI" id="CHEBI:61961"/>
        <dbReference type="EC" id="2.1.1.372"/>
    </reaction>
</comment>
<evidence type="ECO:0000256" key="3">
    <source>
        <dbReference type="ARBA" id="ARBA00004286"/>
    </source>
</evidence>
<feature type="compositionally biased region" description="Acidic residues" evidence="15">
    <location>
        <begin position="486"/>
        <end position="500"/>
    </location>
</feature>
<feature type="compositionally biased region" description="Acidic residues" evidence="15">
    <location>
        <begin position="759"/>
        <end position="768"/>
    </location>
</feature>
<dbReference type="InterPro" id="IPR001214">
    <property type="entry name" value="SET_dom"/>
</dbReference>
<dbReference type="Gene3D" id="2.170.270.10">
    <property type="entry name" value="SET domain"/>
    <property type="match status" value="1"/>
</dbReference>
<dbReference type="GO" id="GO:0032259">
    <property type="term" value="P:methylation"/>
    <property type="evidence" value="ECO:0007669"/>
    <property type="project" value="UniProtKB-KW"/>
</dbReference>
<evidence type="ECO:0000256" key="2">
    <source>
        <dbReference type="ARBA" id="ARBA00004123"/>
    </source>
</evidence>
<dbReference type="Gene3D" id="1.10.10.1700">
    <property type="entry name" value="Histone-lysine N-methyltransferase"/>
    <property type="match status" value="1"/>
</dbReference>
<evidence type="ECO:0000256" key="6">
    <source>
        <dbReference type="ARBA" id="ARBA00022454"/>
    </source>
</evidence>
<feature type="compositionally biased region" description="Polar residues" evidence="15">
    <location>
        <begin position="613"/>
        <end position="629"/>
    </location>
</feature>
<dbReference type="EC" id="2.1.1.372" evidence="12"/>
<feature type="compositionally biased region" description="Acidic residues" evidence="15">
    <location>
        <begin position="270"/>
        <end position="280"/>
    </location>
</feature>
<feature type="domain" description="SET" evidence="16">
    <location>
        <begin position="120"/>
        <end position="234"/>
    </location>
</feature>
<organism evidence="17 18">
    <name type="scientific">Recurvomyces mirabilis</name>
    <dbReference type="NCBI Taxonomy" id="574656"/>
    <lineage>
        <taxon>Eukaryota</taxon>
        <taxon>Fungi</taxon>
        <taxon>Dikarya</taxon>
        <taxon>Ascomycota</taxon>
        <taxon>Pezizomycotina</taxon>
        <taxon>Dothideomycetes</taxon>
        <taxon>Dothideomycetidae</taxon>
        <taxon>Mycosphaerellales</taxon>
        <taxon>Teratosphaeriaceae</taxon>
        <taxon>Recurvomyces</taxon>
    </lineage>
</organism>
<dbReference type="RefSeq" id="XP_064689829.1">
    <property type="nucleotide sequence ID" value="XM_064842639.1"/>
</dbReference>
<evidence type="ECO:0000313" key="17">
    <source>
        <dbReference type="EMBL" id="KAK3671946.1"/>
    </source>
</evidence>
<feature type="region of interest" description="Disordered" evidence="15">
    <location>
        <begin position="694"/>
        <end position="781"/>
    </location>
</feature>
<evidence type="ECO:0000256" key="12">
    <source>
        <dbReference type="ARBA" id="ARBA00024057"/>
    </source>
</evidence>
<keyword evidence="10" id="KW-0156">Chromatin regulator</keyword>
<dbReference type="SMART" id="SM00317">
    <property type="entry name" value="SET"/>
    <property type="match status" value="1"/>
</dbReference>
<keyword evidence="8 17" id="KW-0808">Transferase</keyword>
<dbReference type="GeneID" id="89967198"/>
<dbReference type="PROSITE" id="PS50280">
    <property type="entry name" value="SET"/>
    <property type="match status" value="1"/>
</dbReference>
<comment type="function">
    <text evidence="1">Histone methyltransferase that trimethylates 'Lys-20' of histone H4 to form H4K20me3.</text>
</comment>
<dbReference type="Proteomes" id="UP001274830">
    <property type="component" value="Unassembled WGS sequence"/>
</dbReference>
<dbReference type="PANTHER" id="PTHR12977">
    <property type="entry name" value="SUPPRESSOR OF VARIEGATION 4-20-RELATED"/>
    <property type="match status" value="1"/>
</dbReference>
<dbReference type="InterPro" id="IPR039977">
    <property type="entry name" value="Suv4-20/Set9"/>
</dbReference>
<evidence type="ECO:0000256" key="13">
    <source>
        <dbReference type="ARBA" id="ARBA00030653"/>
    </source>
</evidence>
<evidence type="ECO:0000256" key="8">
    <source>
        <dbReference type="ARBA" id="ARBA00022679"/>
    </source>
</evidence>
<keyword evidence="11" id="KW-0539">Nucleus</keyword>
<protein>
    <recommendedName>
        <fullName evidence="5">Histone-lysine N-methyltransferase SET9</fullName>
        <ecNumber evidence="12">2.1.1.372</ecNumber>
    </recommendedName>
    <alternativeName>
        <fullName evidence="4">Histone-lysine N-methyltransferase set9</fullName>
    </alternativeName>
    <alternativeName>
        <fullName evidence="13">SET domain protein 9</fullName>
    </alternativeName>
</protein>
<dbReference type="GO" id="GO:0005694">
    <property type="term" value="C:chromosome"/>
    <property type="evidence" value="ECO:0007669"/>
    <property type="project" value="UniProtKB-SubCell"/>
</dbReference>
<dbReference type="CDD" id="cd10524">
    <property type="entry name" value="SET_Suv4-20-like"/>
    <property type="match status" value="1"/>
</dbReference>
<dbReference type="GO" id="GO:0005634">
    <property type="term" value="C:nucleus"/>
    <property type="evidence" value="ECO:0007669"/>
    <property type="project" value="UniProtKB-SubCell"/>
</dbReference>
<dbReference type="SUPFAM" id="SSF82199">
    <property type="entry name" value="SET domain"/>
    <property type="match status" value="1"/>
</dbReference>
<dbReference type="Pfam" id="PF00856">
    <property type="entry name" value="SET"/>
    <property type="match status" value="1"/>
</dbReference>
<feature type="compositionally biased region" description="Basic and acidic residues" evidence="15">
    <location>
        <begin position="281"/>
        <end position="302"/>
    </location>
</feature>
<evidence type="ECO:0000256" key="10">
    <source>
        <dbReference type="ARBA" id="ARBA00022853"/>
    </source>
</evidence>
<dbReference type="InterPro" id="IPR025783">
    <property type="entry name" value="Set9_fungi"/>
</dbReference>
<evidence type="ECO:0000256" key="11">
    <source>
        <dbReference type="ARBA" id="ARBA00023242"/>
    </source>
</evidence>
<keyword evidence="7 17" id="KW-0489">Methyltransferase</keyword>
<name>A0AAE0TR30_9PEZI</name>
<keyword evidence="6" id="KW-0158">Chromosome</keyword>
<proteinExistence type="predicted"/>
<comment type="caution">
    <text evidence="17">The sequence shown here is derived from an EMBL/GenBank/DDBJ whole genome shotgun (WGS) entry which is preliminary data.</text>
</comment>
<feature type="compositionally biased region" description="Basic residues" evidence="15">
    <location>
        <begin position="508"/>
        <end position="519"/>
    </location>
</feature>
<feature type="compositionally biased region" description="Polar residues" evidence="15">
    <location>
        <begin position="739"/>
        <end position="750"/>
    </location>
</feature>
<feature type="region of interest" description="Disordered" evidence="15">
    <location>
        <begin position="266"/>
        <end position="371"/>
    </location>
</feature>
<feature type="compositionally biased region" description="Basic and acidic residues" evidence="15">
    <location>
        <begin position="422"/>
        <end position="440"/>
    </location>
</feature>
<dbReference type="InterPro" id="IPR041938">
    <property type="entry name" value="Hist-Lys_N-MTase_N"/>
</dbReference>
<evidence type="ECO:0000256" key="9">
    <source>
        <dbReference type="ARBA" id="ARBA00022691"/>
    </source>
</evidence>
<feature type="compositionally biased region" description="Polar residues" evidence="15">
    <location>
        <begin position="350"/>
        <end position="359"/>
    </location>
</feature>
<feature type="compositionally biased region" description="Basic and acidic residues" evidence="15">
    <location>
        <begin position="711"/>
        <end position="721"/>
    </location>
</feature>
<reference evidence="17" key="1">
    <citation type="submission" date="2023-07" db="EMBL/GenBank/DDBJ databases">
        <title>Black Yeasts Isolated from many extreme environments.</title>
        <authorList>
            <person name="Coleine C."/>
            <person name="Stajich J.E."/>
            <person name="Selbmann L."/>
        </authorList>
    </citation>
    <scope>NUCLEOTIDE SEQUENCE</scope>
    <source>
        <strain evidence="17">CCFEE 5485</strain>
    </source>
</reference>
<evidence type="ECO:0000256" key="14">
    <source>
        <dbReference type="ARBA" id="ARBA00048081"/>
    </source>
</evidence>
<sequence length="922" mass="104254">MPRQAADLEEALNKKGGLTLSQLLNYDDFITDALVDRVWYWSTIRKMKPGFHATRGVSEEEVCKIVQFNVVIDKDAKSAHGKLLELPGIKRYHHGLGTEDEREHFRRHLRRYVNIYLPECPFEVATTNRYTIMTSEAAAFARKRIKKGEAVRHLTGIQVELSEEQDKEMRAGRTDFSIVRSSRRNRSCLFLGPARFANHDCNSNAKLNTTGALGMEICAKRDIAVGEEITVDYGENYFGADNCECLCATCEQHQRNGWDPRGAILRSYSDDEDSDEDADEAKEVRVRPAEVSKKRKRGEDVPRPYVLKPESANSRGPGRPRKYPLPPGETMSKYKKRRAHAEALARGESRPSTSGSEQSNDIRVRSQHEAPYDDVLARIVRLLNMVGDRAMAEQDPEYRQPQNEWADDTRPPEIAESEIDEHDDRVPDFDEDQTYHKSDLQKYPGKQFHHKGNAWYRPGPDPTGKFKTIVVPDPNPGSRQPQPADVEMDDVLENENEEEPVVPGSASHHPRGSRSRSRSSRVVGDLSNLPRSLPYVQAFSRSPERDTSDSGRRGAIASPRNEVEPAALSSVKKEHSRSNLRQVLHAASTDIWSVPESPEPESISRAKGREGVSGQSLDAVSAGSTSPSSRGLADSSSNESLASSATSEETHGHNEVFVAGSIAQRICDLLTTNAPAEEETMEIDSDGEMIQVDEAETRETAPAPTPKRGRKTEAERLREADEVSQSRSMTPRRGRQRTRQNISTLQTEHSINPIASIELEQEEDDDEPLSPGARRGPPRTPGDYHLCRALLATAYHRWVECRNCDQFFVQSEAYLTRIACPRCERHSKLYGYYWPKTDREDKFDTEKRITDHREIHRFIDPEEERFERKGRKTLAELVREREVEGSTARQSEDSEGSFLEGRFRGSPRRGAERGRRTLRSTM</sequence>
<dbReference type="PANTHER" id="PTHR12977:SF4">
    <property type="entry name" value="HISTONE-LYSINE N-METHYLTRANSFERASE KMT5B"/>
    <property type="match status" value="1"/>
</dbReference>
<dbReference type="GO" id="GO:0140943">
    <property type="term" value="F:histone H4K20 trimethyltransferase activity"/>
    <property type="evidence" value="ECO:0007669"/>
    <property type="project" value="UniProtKB-EC"/>
</dbReference>
<evidence type="ECO:0000256" key="15">
    <source>
        <dbReference type="SAM" id="MobiDB-lite"/>
    </source>
</evidence>
<keyword evidence="9" id="KW-0949">S-adenosyl-L-methionine</keyword>
<dbReference type="AlphaFoldDB" id="A0AAE0TR30"/>
<comment type="subcellular location">
    <subcellularLocation>
        <location evidence="3">Chromosome</location>
    </subcellularLocation>
    <subcellularLocation>
        <location evidence="2">Nucleus</location>
    </subcellularLocation>
</comment>
<dbReference type="PROSITE" id="PS51567">
    <property type="entry name" value="SAM_MT43_SUVAR420_1"/>
    <property type="match status" value="1"/>
</dbReference>
<feature type="region of interest" description="Disordered" evidence="15">
    <location>
        <begin position="879"/>
        <end position="922"/>
    </location>
</feature>